<protein>
    <recommendedName>
        <fullName evidence="8">RING-type domain-containing protein</fullName>
    </recommendedName>
</protein>
<feature type="transmembrane region" description="Helical" evidence="6">
    <location>
        <begin position="146"/>
        <end position="163"/>
    </location>
</feature>
<keyword evidence="7" id="KW-0732">Signal</keyword>
<dbReference type="GO" id="GO:0031398">
    <property type="term" value="P:positive regulation of protein ubiquitination"/>
    <property type="evidence" value="ECO:0007669"/>
    <property type="project" value="TreeGrafter"/>
</dbReference>
<evidence type="ECO:0000313" key="9">
    <source>
        <dbReference type="EMBL" id="CAL1543124.1"/>
    </source>
</evidence>
<evidence type="ECO:0000256" key="6">
    <source>
        <dbReference type="SAM" id="Phobius"/>
    </source>
</evidence>
<proteinExistence type="predicted"/>
<dbReference type="Pfam" id="PF13920">
    <property type="entry name" value="zf-C3HC4_3"/>
    <property type="match status" value="1"/>
</dbReference>
<organism evidence="9 10">
    <name type="scientific">Lymnaea stagnalis</name>
    <name type="common">Great pond snail</name>
    <name type="synonym">Helix stagnalis</name>
    <dbReference type="NCBI Taxonomy" id="6523"/>
    <lineage>
        <taxon>Eukaryota</taxon>
        <taxon>Metazoa</taxon>
        <taxon>Spiralia</taxon>
        <taxon>Lophotrochozoa</taxon>
        <taxon>Mollusca</taxon>
        <taxon>Gastropoda</taxon>
        <taxon>Heterobranchia</taxon>
        <taxon>Euthyneura</taxon>
        <taxon>Panpulmonata</taxon>
        <taxon>Hygrophila</taxon>
        <taxon>Lymnaeoidea</taxon>
        <taxon>Lymnaeidae</taxon>
        <taxon>Lymnaea</taxon>
    </lineage>
</organism>
<evidence type="ECO:0000256" key="7">
    <source>
        <dbReference type="SAM" id="SignalP"/>
    </source>
</evidence>
<feature type="signal peptide" evidence="7">
    <location>
        <begin position="1"/>
        <end position="21"/>
    </location>
</feature>
<keyword evidence="2 4" id="KW-0863">Zinc-finger</keyword>
<dbReference type="PANTHER" id="PTHR10044">
    <property type="entry name" value="INHIBITOR OF APOPTOSIS"/>
    <property type="match status" value="1"/>
</dbReference>
<dbReference type="Proteomes" id="UP001497497">
    <property type="component" value="Unassembled WGS sequence"/>
</dbReference>
<feature type="chain" id="PRO_5043595448" description="RING-type domain-containing protein" evidence="7">
    <location>
        <begin position="22"/>
        <end position="581"/>
    </location>
</feature>
<keyword evidence="3" id="KW-0862">Zinc</keyword>
<dbReference type="GO" id="GO:0008270">
    <property type="term" value="F:zinc ion binding"/>
    <property type="evidence" value="ECO:0007669"/>
    <property type="project" value="UniProtKB-KW"/>
</dbReference>
<evidence type="ECO:0000256" key="3">
    <source>
        <dbReference type="ARBA" id="ARBA00022833"/>
    </source>
</evidence>
<accession>A0AAV2IA12</accession>
<feature type="domain" description="RING-type" evidence="8">
    <location>
        <begin position="534"/>
        <end position="569"/>
    </location>
</feature>
<dbReference type="GO" id="GO:0005634">
    <property type="term" value="C:nucleus"/>
    <property type="evidence" value="ECO:0007669"/>
    <property type="project" value="TreeGrafter"/>
</dbReference>
<evidence type="ECO:0000256" key="1">
    <source>
        <dbReference type="ARBA" id="ARBA00022723"/>
    </source>
</evidence>
<dbReference type="Gene3D" id="3.30.40.10">
    <property type="entry name" value="Zinc/RING finger domain, C3HC4 (zinc finger)"/>
    <property type="match status" value="1"/>
</dbReference>
<sequence length="581" mass="66125">MCWKNLLLYSLLCSLLIFCLISHCGINPWWPCLRQTPTNYSPNPRAQTTQGYGCDQPCVTKRPHTDHLQITIHGNILAYDCNNTLSEDYTHVLVEDWDVLLTRDCSPRSFVGMTGRWKILGLLFVIVSPILGFKKTLTNACSQIKIVHIYILIVITITIWKNVHLTHSETMYTLLSTIFLLCRRKNPRVWIDFKSICKVIDGTLKLTMKMSCGKTTCFDRTSNKCKGKICQDEDNFYKKIFILDIYVSNLLSPHNNESVIVFLGQELSRLASFRPLCNFDIGNPISFIRLATAGFRYIAPGACECDGCGRRHNLSHFQMDPSDPRYHSHPCTIASGRGVDVDRDNNVRQEQSADSGEFKLSESLMSLAYDPRQRAPAVPPFRFVWDDAQAAAASATEDTGRSEGQVPDEYNSDSSEDEQPGVGPLEYYSSYMSRLATIRLIDLPVEYRDCIDVIAFNGFYQDGPGPCCFICYKCRCKWRDNIEVLLTGCLSSQCRRHDNGSQPANGPTNSNANLDLTLRLLRRENELLRRKHLCQLCRIRQRRVLFLPCGHLLTCAKCSVNLRACPICQRTILYHIETRFS</sequence>
<keyword evidence="10" id="KW-1185">Reference proteome</keyword>
<dbReference type="GO" id="GO:0043027">
    <property type="term" value="F:cysteine-type endopeptidase inhibitor activity involved in apoptotic process"/>
    <property type="evidence" value="ECO:0007669"/>
    <property type="project" value="TreeGrafter"/>
</dbReference>
<dbReference type="GO" id="GO:0043066">
    <property type="term" value="P:negative regulation of apoptotic process"/>
    <property type="evidence" value="ECO:0007669"/>
    <property type="project" value="TreeGrafter"/>
</dbReference>
<feature type="compositionally biased region" description="Acidic residues" evidence="5">
    <location>
        <begin position="410"/>
        <end position="419"/>
    </location>
</feature>
<dbReference type="PROSITE" id="PS50089">
    <property type="entry name" value="ZF_RING_2"/>
    <property type="match status" value="1"/>
</dbReference>
<dbReference type="AlphaFoldDB" id="A0AAV2IA12"/>
<keyword evidence="6" id="KW-1133">Transmembrane helix</keyword>
<dbReference type="PANTHER" id="PTHR10044:SF139">
    <property type="entry name" value="DEATH-ASSOCIATED INHIBITOR OF APOPTOSIS 2"/>
    <property type="match status" value="1"/>
</dbReference>
<dbReference type="FunFam" id="1.10.1170.10:FF:000002">
    <property type="entry name" value="Baculoviral IAP repeat containing 7"/>
    <property type="match status" value="1"/>
</dbReference>
<dbReference type="GO" id="GO:0061630">
    <property type="term" value="F:ubiquitin protein ligase activity"/>
    <property type="evidence" value="ECO:0007669"/>
    <property type="project" value="TreeGrafter"/>
</dbReference>
<keyword evidence="6" id="KW-0472">Membrane</keyword>
<comment type="caution">
    <text evidence="9">The sequence shown here is derived from an EMBL/GenBank/DDBJ whole genome shotgun (WGS) entry which is preliminary data.</text>
</comment>
<name>A0AAV2IA12_LYMST</name>
<keyword evidence="1" id="KW-0479">Metal-binding</keyword>
<dbReference type="InterPro" id="IPR013083">
    <property type="entry name" value="Znf_RING/FYVE/PHD"/>
</dbReference>
<dbReference type="InterPro" id="IPR050784">
    <property type="entry name" value="IAP"/>
</dbReference>
<reference evidence="9 10" key="1">
    <citation type="submission" date="2024-04" db="EMBL/GenBank/DDBJ databases">
        <authorList>
            <consortium name="Genoscope - CEA"/>
            <person name="William W."/>
        </authorList>
    </citation>
    <scope>NUCLEOTIDE SEQUENCE [LARGE SCALE GENOMIC DNA]</scope>
</reference>
<evidence type="ECO:0000259" key="8">
    <source>
        <dbReference type="PROSITE" id="PS50089"/>
    </source>
</evidence>
<dbReference type="InterPro" id="IPR001841">
    <property type="entry name" value="Znf_RING"/>
</dbReference>
<dbReference type="EMBL" id="CAXITT010000527">
    <property type="protein sequence ID" value="CAL1543124.1"/>
    <property type="molecule type" value="Genomic_DNA"/>
</dbReference>
<evidence type="ECO:0000256" key="4">
    <source>
        <dbReference type="PROSITE-ProRule" id="PRU00175"/>
    </source>
</evidence>
<feature type="transmembrane region" description="Helical" evidence="6">
    <location>
        <begin position="117"/>
        <end position="134"/>
    </location>
</feature>
<evidence type="ECO:0000256" key="5">
    <source>
        <dbReference type="SAM" id="MobiDB-lite"/>
    </source>
</evidence>
<gene>
    <name evidence="9" type="ORF">GSLYS_00016658001</name>
</gene>
<evidence type="ECO:0000256" key="2">
    <source>
        <dbReference type="ARBA" id="ARBA00022771"/>
    </source>
</evidence>
<feature type="region of interest" description="Disordered" evidence="5">
    <location>
        <begin position="394"/>
        <end position="423"/>
    </location>
</feature>
<evidence type="ECO:0000313" key="10">
    <source>
        <dbReference type="Proteomes" id="UP001497497"/>
    </source>
</evidence>
<keyword evidence="6" id="KW-0812">Transmembrane</keyword>
<dbReference type="GO" id="GO:0005737">
    <property type="term" value="C:cytoplasm"/>
    <property type="evidence" value="ECO:0007669"/>
    <property type="project" value="TreeGrafter"/>
</dbReference>
<dbReference type="GO" id="GO:0051726">
    <property type="term" value="P:regulation of cell cycle"/>
    <property type="evidence" value="ECO:0007669"/>
    <property type="project" value="TreeGrafter"/>
</dbReference>